<comment type="similarity">
    <text evidence="8">Belongs to the FliO/MopB family.</text>
</comment>
<keyword evidence="5 9" id="KW-1133">Transmembrane helix</keyword>
<protein>
    <recommendedName>
        <fullName evidence="11">Flagellar protein</fullName>
    </recommendedName>
</protein>
<evidence type="ECO:0000256" key="6">
    <source>
        <dbReference type="ARBA" id="ARBA00023136"/>
    </source>
</evidence>
<keyword evidence="3" id="KW-1003">Cell membrane</keyword>
<sequence length="139" mass="14660">MRFALHALLVMLPCPLWAAEQAAKAAVKLNELPIDSSNLINTAIGLVTVLALIVGLAWGLRRFGGLPNVGKGVVNIIGGISLGPRERAVLLQVGKTRLLVGVSPGRIATLHVLAASEWEENAGSKFEQQLSAVVKGRQP</sequence>
<dbReference type="InterPro" id="IPR052205">
    <property type="entry name" value="FliO/MopB"/>
</dbReference>
<keyword evidence="7" id="KW-0975">Bacterial flagellum</keyword>
<evidence type="ECO:0000256" key="2">
    <source>
        <dbReference type="ARBA" id="ARBA00004236"/>
    </source>
</evidence>
<evidence type="ECO:0000313" key="10">
    <source>
        <dbReference type="EMBL" id="VAX10862.1"/>
    </source>
</evidence>
<keyword evidence="4 9" id="KW-0812">Transmembrane</keyword>
<dbReference type="InterPro" id="IPR022781">
    <property type="entry name" value="Flagellar_biosynth_FliO"/>
</dbReference>
<evidence type="ECO:0000256" key="9">
    <source>
        <dbReference type="SAM" id="Phobius"/>
    </source>
</evidence>
<organism evidence="10">
    <name type="scientific">hydrothermal vent metagenome</name>
    <dbReference type="NCBI Taxonomy" id="652676"/>
    <lineage>
        <taxon>unclassified sequences</taxon>
        <taxon>metagenomes</taxon>
        <taxon>ecological metagenomes</taxon>
    </lineage>
</organism>
<evidence type="ECO:0008006" key="11">
    <source>
        <dbReference type="Google" id="ProtNLM"/>
    </source>
</evidence>
<gene>
    <name evidence="10" type="ORF">MNBD_GAMMA26-781</name>
</gene>
<name>A0A3B1B404_9ZZZZ</name>
<comment type="subcellular location">
    <subcellularLocation>
        <location evidence="1">Bacterial flagellum basal body</location>
    </subcellularLocation>
    <subcellularLocation>
        <location evidence="2">Cell membrane</location>
    </subcellularLocation>
</comment>
<evidence type="ECO:0000256" key="4">
    <source>
        <dbReference type="ARBA" id="ARBA00022692"/>
    </source>
</evidence>
<evidence type="ECO:0000256" key="1">
    <source>
        <dbReference type="ARBA" id="ARBA00004117"/>
    </source>
</evidence>
<keyword evidence="6 9" id="KW-0472">Membrane</keyword>
<dbReference type="GO" id="GO:0044781">
    <property type="term" value="P:bacterial-type flagellum organization"/>
    <property type="evidence" value="ECO:0007669"/>
    <property type="project" value="InterPro"/>
</dbReference>
<reference evidence="10" key="1">
    <citation type="submission" date="2018-06" db="EMBL/GenBank/DDBJ databases">
        <authorList>
            <person name="Zhirakovskaya E."/>
        </authorList>
    </citation>
    <scope>NUCLEOTIDE SEQUENCE</scope>
</reference>
<dbReference type="Pfam" id="PF04347">
    <property type="entry name" value="FliO"/>
    <property type="match status" value="1"/>
</dbReference>
<proteinExistence type="inferred from homology"/>
<dbReference type="GO" id="GO:0005886">
    <property type="term" value="C:plasma membrane"/>
    <property type="evidence" value="ECO:0007669"/>
    <property type="project" value="UniProtKB-SubCell"/>
</dbReference>
<dbReference type="GO" id="GO:0009425">
    <property type="term" value="C:bacterial-type flagellum basal body"/>
    <property type="evidence" value="ECO:0007669"/>
    <property type="project" value="UniProtKB-SubCell"/>
</dbReference>
<dbReference type="NCBIfam" id="TIGR03500">
    <property type="entry name" value="FliO_TIGR"/>
    <property type="match status" value="1"/>
</dbReference>
<evidence type="ECO:0000256" key="8">
    <source>
        <dbReference type="ARBA" id="ARBA00037937"/>
    </source>
</evidence>
<evidence type="ECO:0000256" key="5">
    <source>
        <dbReference type="ARBA" id="ARBA00022989"/>
    </source>
</evidence>
<evidence type="ECO:0000256" key="3">
    <source>
        <dbReference type="ARBA" id="ARBA00022475"/>
    </source>
</evidence>
<dbReference type="EMBL" id="UOFX01000078">
    <property type="protein sequence ID" value="VAX10862.1"/>
    <property type="molecule type" value="Genomic_DNA"/>
</dbReference>
<dbReference type="AlphaFoldDB" id="A0A3B1B404"/>
<evidence type="ECO:0000256" key="7">
    <source>
        <dbReference type="ARBA" id="ARBA00023143"/>
    </source>
</evidence>
<dbReference type="PANTHER" id="PTHR38766">
    <property type="entry name" value="FLAGELLAR PROTEIN FLIO"/>
    <property type="match status" value="1"/>
</dbReference>
<feature type="transmembrane region" description="Helical" evidence="9">
    <location>
        <begin position="42"/>
        <end position="60"/>
    </location>
</feature>
<dbReference type="PANTHER" id="PTHR38766:SF1">
    <property type="entry name" value="FLAGELLAR PROTEIN FLIO"/>
    <property type="match status" value="1"/>
</dbReference>
<accession>A0A3B1B404</accession>